<dbReference type="InterPro" id="IPR011008">
    <property type="entry name" value="Dimeric_a/b-barrel"/>
</dbReference>
<dbReference type="AlphaFoldDB" id="D2YFL6"/>
<comment type="caution">
    <text evidence="2">The sequence shown here is derived from an EMBL/GenBank/DDBJ whole genome shotgun (WGS) entry which is preliminary data.</text>
</comment>
<dbReference type="Proteomes" id="UP000004827">
    <property type="component" value="Unassembled WGS sequence"/>
</dbReference>
<organism evidence="2 3">
    <name type="scientific">Vibrio mimicus VM603</name>
    <dbReference type="NCBI Taxonomy" id="671074"/>
    <lineage>
        <taxon>Bacteria</taxon>
        <taxon>Pseudomonadati</taxon>
        <taxon>Pseudomonadota</taxon>
        <taxon>Gammaproteobacteria</taxon>
        <taxon>Vibrionales</taxon>
        <taxon>Vibrionaceae</taxon>
        <taxon>Vibrio</taxon>
    </lineage>
</organism>
<evidence type="ECO:0000313" key="2">
    <source>
        <dbReference type="EMBL" id="EEW06420.1"/>
    </source>
</evidence>
<dbReference type="EMBL" id="ACYU01000119">
    <property type="protein sequence ID" value="EEW06420.1"/>
    <property type="molecule type" value="Genomic_DNA"/>
</dbReference>
<evidence type="ECO:0000259" key="1">
    <source>
        <dbReference type="Pfam" id="PF04261"/>
    </source>
</evidence>
<sequence>MFKSQTAILPEAGPFALYTLIKVRQNHANVLQALKALPALIEEINQNQLGAELTLSLAFSKGFLGAA</sequence>
<accession>D2YFL6</accession>
<feature type="domain" description="Dyp-type peroxidase N-terminal" evidence="1">
    <location>
        <begin position="5"/>
        <end position="63"/>
    </location>
</feature>
<proteinExistence type="predicted"/>
<gene>
    <name evidence="2" type="ORF">VMB_23130</name>
</gene>
<dbReference type="SUPFAM" id="SSF54909">
    <property type="entry name" value="Dimeric alpha+beta barrel"/>
    <property type="match status" value="1"/>
</dbReference>
<name>D2YFL6_VIBMI</name>
<dbReference type="Pfam" id="PF04261">
    <property type="entry name" value="Dyp_perox_N"/>
    <property type="match status" value="1"/>
</dbReference>
<protein>
    <recommendedName>
        <fullName evidence="1">Dyp-type peroxidase N-terminal domain-containing protein</fullName>
    </recommendedName>
</protein>
<reference evidence="2 3" key="1">
    <citation type="journal article" date="2009" name="BMC Evol. Biol.">
        <title>Genomic taxonomy of Vibrios.</title>
        <authorList>
            <person name="Thompson C.C."/>
            <person name="Vicente A.C."/>
            <person name="Souza R.C."/>
            <person name="Vasconcelos A.T."/>
            <person name="Vesth T."/>
            <person name="Alves N.Jr."/>
            <person name="Ussery D.W."/>
            <person name="Iida T."/>
            <person name="Thompson F.L."/>
        </authorList>
    </citation>
    <scope>NUCLEOTIDE SEQUENCE [LARGE SCALE GENOMIC DNA]</scope>
    <source>
        <strain evidence="2 3">VM603</strain>
    </source>
</reference>
<evidence type="ECO:0000313" key="3">
    <source>
        <dbReference type="Proteomes" id="UP000004827"/>
    </source>
</evidence>
<dbReference type="InterPro" id="IPR048327">
    <property type="entry name" value="Dyp_perox_N"/>
</dbReference>